<dbReference type="GeneID" id="66074687"/>
<organism evidence="2 3">
    <name type="scientific">Marasmius oreades</name>
    <name type="common">fairy-ring Marasmius</name>
    <dbReference type="NCBI Taxonomy" id="181124"/>
    <lineage>
        <taxon>Eukaryota</taxon>
        <taxon>Fungi</taxon>
        <taxon>Dikarya</taxon>
        <taxon>Basidiomycota</taxon>
        <taxon>Agaricomycotina</taxon>
        <taxon>Agaricomycetes</taxon>
        <taxon>Agaricomycetidae</taxon>
        <taxon>Agaricales</taxon>
        <taxon>Marasmiineae</taxon>
        <taxon>Marasmiaceae</taxon>
        <taxon>Marasmius</taxon>
    </lineage>
</organism>
<dbReference type="Proteomes" id="UP001049176">
    <property type="component" value="Chromosome 3"/>
</dbReference>
<protein>
    <submittedName>
        <fullName evidence="2">Uncharacterized protein</fullName>
    </submittedName>
</protein>
<dbReference type="KEGG" id="more:E1B28_005611"/>
<sequence length="169" mass="18776">MAGIDSKKLDDLIHQSMGELGSAVNNGLIKTLFRTILKNASEEILVQAKNKAILSLRKELENRKLPSDTSGSVQAGGSTGELSRGLKRKRNDNHEIIQKPAIEPIFGYSGTPADQILYIRKLTKAGPGTVIQTGQFFPATYKLGKWDYDSRVNSFEDWKKEEDIRTKAI</sequence>
<reference evidence="2" key="1">
    <citation type="journal article" date="2021" name="Genome Biol. Evol.">
        <title>The assembled and annotated genome of the fairy-ring fungus Marasmius oreades.</title>
        <authorList>
            <person name="Hiltunen M."/>
            <person name="Ament-Velasquez S.L."/>
            <person name="Johannesson H."/>
        </authorList>
    </citation>
    <scope>NUCLEOTIDE SEQUENCE</scope>
    <source>
        <strain evidence="2">03SP1</strain>
    </source>
</reference>
<feature type="region of interest" description="Disordered" evidence="1">
    <location>
        <begin position="65"/>
        <end position="90"/>
    </location>
</feature>
<evidence type="ECO:0000313" key="2">
    <source>
        <dbReference type="EMBL" id="KAG7094797.1"/>
    </source>
</evidence>
<dbReference type="RefSeq" id="XP_043011267.1">
    <property type="nucleotide sequence ID" value="XM_043150180.1"/>
</dbReference>
<accession>A0A9P7S3U2</accession>
<feature type="compositionally biased region" description="Polar residues" evidence="1">
    <location>
        <begin position="67"/>
        <end position="76"/>
    </location>
</feature>
<name>A0A9P7S3U2_9AGAR</name>
<keyword evidence="3" id="KW-1185">Reference proteome</keyword>
<dbReference type="AlphaFoldDB" id="A0A9P7S3U2"/>
<gene>
    <name evidence="2" type="ORF">E1B28_005611</name>
</gene>
<evidence type="ECO:0000256" key="1">
    <source>
        <dbReference type="SAM" id="MobiDB-lite"/>
    </source>
</evidence>
<proteinExistence type="predicted"/>
<evidence type="ECO:0000313" key="3">
    <source>
        <dbReference type="Proteomes" id="UP001049176"/>
    </source>
</evidence>
<comment type="caution">
    <text evidence="2">The sequence shown here is derived from an EMBL/GenBank/DDBJ whole genome shotgun (WGS) entry which is preliminary data.</text>
</comment>
<dbReference type="EMBL" id="CM032183">
    <property type="protein sequence ID" value="KAG7094797.1"/>
    <property type="molecule type" value="Genomic_DNA"/>
</dbReference>